<dbReference type="Proteomes" id="UP000281498">
    <property type="component" value="Unassembled WGS sequence"/>
</dbReference>
<evidence type="ECO:0000313" key="2">
    <source>
        <dbReference type="Proteomes" id="UP000281498"/>
    </source>
</evidence>
<organism evidence="1 2">
    <name type="scientific">Salipaludibacillus neizhouensis</name>
    <dbReference type="NCBI Taxonomy" id="885475"/>
    <lineage>
        <taxon>Bacteria</taxon>
        <taxon>Bacillati</taxon>
        <taxon>Bacillota</taxon>
        <taxon>Bacilli</taxon>
        <taxon>Bacillales</taxon>
        <taxon>Bacillaceae</taxon>
    </lineage>
</organism>
<keyword evidence="2" id="KW-1185">Reference proteome</keyword>
<reference evidence="1 2" key="1">
    <citation type="submission" date="2017-10" db="EMBL/GenBank/DDBJ databases">
        <title>Bacillus sp. nov., a halophilic bacterium isolated from a Keqin Lake.</title>
        <authorList>
            <person name="Wang H."/>
        </authorList>
    </citation>
    <scope>NUCLEOTIDE SEQUENCE [LARGE SCALE GENOMIC DNA]</scope>
    <source>
        <strain evidence="1 2">KCTC 13187</strain>
    </source>
</reference>
<protein>
    <submittedName>
        <fullName evidence="1">Uncharacterized protein</fullName>
    </submittedName>
</protein>
<dbReference type="AlphaFoldDB" id="A0A3A9KAN1"/>
<proteinExistence type="predicted"/>
<dbReference type="EMBL" id="PDOE01000001">
    <property type="protein sequence ID" value="RKL69199.1"/>
    <property type="molecule type" value="Genomic_DNA"/>
</dbReference>
<evidence type="ECO:0000313" key="1">
    <source>
        <dbReference type="EMBL" id="RKL69199.1"/>
    </source>
</evidence>
<accession>A0A3A9KAN1</accession>
<comment type="caution">
    <text evidence="1">The sequence shown here is derived from an EMBL/GenBank/DDBJ whole genome shotgun (WGS) entry which is preliminary data.</text>
</comment>
<gene>
    <name evidence="1" type="ORF">CR203_03975</name>
</gene>
<name>A0A3A9KAN1_9BACI</name>
<dbReference type="RefSeq" id="WP_110936162.1">
    <property type="nucleotide sequence ID" value="NZ_KZ614146.1"/>
</dbReference>
<sequence length="95" mass="11224">MEKNKWNSTYWNDIDKYNNRNLRGLKEYLLINKDHLSSYIREIKAVPNKTIKEIIEGVAANLLTATQKKVLSKFLIRRKKRLDSIVKRYVNGLST</sequence>
<dbReference type="OrthoDB" id="2939938at2"/>